<feature type="compositionally biased region" description="Polar residues" evidence="1">
    <location>
        <begin position="187"/>
        <end position="196"/>
    </location>
</feature>
<dbReference type="InParanoid" id="G4U2C7"/>
<feature type="region of interest" description="Disordered" evidence="1">
    <location>
        <begin position="257"/>
        <end position="363"/>
    </location>
</feature>
<dbReference type="OrthoDB" id="2576311at2759"/>
<gene>
    <name evidence="3" type="ORF">PIIN_02961</name>
</gene>
<dbReference type="Proteomes" id="UP000007148">
    <property type="component" value="Unassembled WGS sequence"/>
</dbReference>
<keyword evidence="2" id="KW-1133">Transmembrane helix</keyword>
<proteinExistence type="predicted"/>
<feature type="compositionally biased region" description="Polar residues" evidence="1">
    <location>
        <begin position="301"/>
        <end position="316"/>
    </location>
</feature>
<evidence type="ECO:0000256" key="2">
    <source>
        <dbReference type="SAM" id="Phobius"/>
    </source>
</evidence>
<feature type="transmembrane region" description="Helical" evidence="2">
    <location>
        <begin position="147"/>
        <end position="170"/>
    </location>
</feature>
<organism evidence="3 4">
    <name type="scientific">Serendipita indica (strain DSM 11827)</name>
    <name type="common">Root endophyte fungus</name>
    <name type="synonym">Piriformospora indica</name>
    <dbReference type="NCBI Taxonomy" id="1109443"/>
    <lineage>
        <taxon>Eukaryota</taxon>
        <taxon>Fungi</taxon>
        <taxon>Dikarya</taxon>
        <taxon>Basidiomycota</taxon>
        <taxon>Agaricomycotina</taxon>
        <taxon>Agaricomycetes</taxon>
        <taxon>Sebacinales</taxon>
        <taxon>Serendipitaceae</taxon>
        <taxon>Serendipita</taxon>
    </lineage>
</organism>
<feature type="compositionally biased region" description="Polar residues" evidence="1">
    <location>
        <begin position="262"/>
        <end position="284"/>
    </location>
</feature>
<dbReference type="AlphaFoldDB" id="G4U2C7"/>
<dbReference type="HOGENOM" id="CLU_742203_0_0_1"/>
<feature type="compositionally biased region" description="Basic and acidic residues" evidence="1">
    <location>
        <begin position="344"/>
        <end position="363"/>
    </location>
</feature>
<evidence type="ECO:0000313" key="4">
    <source>
        <dbReference type="Proteomes" id="UP000007148"/>
    </source>
</evidence>
<keyword evidence="4" id="KW-1185">Reference proteome</keyword>
<name>G4U2C7_SERID</name>
<keyword evidence="2" id="KW-0812">Transmembrane</keyword>
<accession>G4U2C7</accession>
<keyword evidence="2" id="KW-0472">Membrane</keyword>
<evidence type="ECO:0000256" key="1">
    <source>
        <dbReference type="SAM" id="MobiDB-lite"/>
    </source>
</evidence>
<dbReference type="EMBL" id="CAFZ01001869">
    <property type="protein sequence ID" value="CCA77739.1"/>
    <property type="molecule type" value="Genomic_DNA"/>
</dbReference>
<protein>
    <submittedName>
        <fullName evidence="3">Uncharacterized protein</fullName>
    </submittedName>
</protein>
<feature type="region of interest" description="Disordered" evidence="1">
    <location>
        <begin position="178"/>
        <end position="207"/>
    </location>
</feature>
<reference evidence="3 4" key="1">
    <citation type="journal article" date="2011" name="PLoS Pathog.">
        <title>Endophytic Life Strategies Decoded by Genome and Transcriptome Analyses of the Mutualistic Root Symbiont Piriformospora indica.</title>
        <authorList>
            <person name="Zuccaro A."/>
            <person name="Lahrmann U."/>
            <person name="Guldener U."/>
            <person name="Langen G."/>
            <person name="Pfiffi S."/>
            <person name="Biedenkopf D."/>
            <person name="Wong P."/>
            <person name="Samans B."/>
            <person name="Grimm C."/>
            <person name="Basiewicz M."/>
            <person name="Murat C."/>
            <person name="Martin F."/>
            <person name="Kogel K.H."/>
        </authorList>
    </citation>
    <scope>NUCLEOTIDE SEQUENCE [LARGE SCALE GENOMIC DNA]</scope>
    <source>
        <strain evidence="3 4">DSM 11827</strain>
    </source>
</reference>
<evidence type="ECO:0000313" key="3">
    <source>
        <dbReference type="EMBL" id="CCA77739.1"/>
    </source>
</evidence>
<comment type="caution">
    <text evidence="3">The sequence shown here is derived from an EMBL/GenBank/DDBJ whole genome shotgun (WGS) entry which is preliminary data.</text>
</comment>
<dbReference type="eggNOG" id="ENOG502RCXZ">
    <property type="taxonomic scope" value="Eukaryota"/>
</dbReference>
<sequence>MPRSRPSRPSMLSREWQVVDHTSLDLGSAVTIAFNVPPLTSGQRYLPPSGSQINKCQCSSVYYSLLSACAVCQGSPIGTFKEWTGGCFDVLVSIESYPLATPNGTQIPPWAFMRLSNDVFSVTAAGRNATGDPSFGAESHSGLSTAAIIALAVGTVVALILVSIAVYMFCRFRRKHARGSPVGGQESGTSSLNPDSAHNRVRYGRIEGPPRKERTFFSYFQPSASKIKSYRPGLNFDLDKGRRGDLLELSESTKALNKRLDSSTSRLPSSHSGSGTTTRVSMESSVKLAKKKDVPKVLSDPNVSATQSSTSLSNLFSRPKEVKHHKRDTRLDLAEDGPDPAPRASRDTSRGFQDDHERPQYPI</sequence>